<protein>
    <submittedName>
        <fullName evidence="1">Phosphoglycolate phosphatase</fullName>
        <ecNumber evidence="1">3.1.3.18</ecNumber>
    </submittedName>
</protein>
<dbReference type="PANTHER" id="PTHR43434:SF1">
    <property type="entry name" value="PHOSPHOGLYCOLATE PHOSPHATASE"/>
    <property type="match status" value="1"/>
</dbReference>
<keyword evidence="2" id="KW-1185">Reference proteome</keyword>
<dbReference type="PANTHER" id="PTHR43434">
    <property type="entry name" value="PHOSPHOGLYCOLATE PHOSPHATASE"/>
    <property type="match status" value="1"/>
</dbReference>
<dbReference type="SFLD" id="SFLDG01129">
    <property type="entry name" value="C1.5:_HAD__Beta-PGM__Phosphata"/>
    <property type="match status" value="1"/>
</dbReference>
<dbReference type="InterPro" id="IPR050155">
    <property type="entry name" value="HAD-like_hydrolase_sf"/>
</dbReference>
<reference evidence="1" key="1">
    <citation type="submission" date="2021-06" db="EMBL/GenBank/DDBJ databases">
        <authorList>
            <person name="Criscuolo A."/>
        </authorList>
    </citation>
    <scope>NUCLEOTIDE SEQUENCE</scope>
    <source>
        <strain evidence="1">CIP111600</strain>
    </source>
</reference>
<dbReference type="Pfam" id="PF13419">
    <property type="entry name" value="HAD_2"/>
    <property type="match status" value="1"/>
</dbReference>
<gene>
    <name evidence="1" type="primary">gph_1</name>
    <name evidence="1" type="ORF">PAESOLCIP111_00110</name>
</gene>
<dbReference type="GO" id="GO:0005829">
    <property type="term" value="C:cytosol"/>
    <property type="evidence" value="ECO:0007669"/>
    <property type="project" value="TreeGrafter"/>
</dbReference>
<name>A0A916JRB1_9BACL</name>
<proteinExistence type="predicted"/>
<sequence>MAGAKAKGIIFDMDNTILRSHIDFKRMKHEVFSYLAGHRIVSERIDLDAFTSSTLIELACTSPRFTVQAEQDVWAIVTELEREGMDDAGLEPGVERVLEQLRPTCHLTILTNNAKEAALQALRTTGIEPYFDHIIGREQAGLKPSPAGVQWIVRSYPHLSREDWLSVGDAWIDGKAAMDAGVRFIAYQANRSELERRGVVPEGYIEAIADMIHYI</sequence>
<evidence type="ECO:0000313" key="1">
    <source>
        <dbReference type="EMBL" id="CAG7596996.1"/>
    </source>
</evidence>
<evidence type="ECO:0000313" key="2">
    <source>
        <dbReference type="Proteomes" id="UP000693672"/>
    </source>
</evidence>
<dbReference type="EMBL" id="CAJVAS010000001">
    <property type="protein sequence ID" value="CAG7596996.1"/>
    <property type="molecule type" value="Genomic_DNA"/>
</dbReference>
<dbReference type="InterPro" id="IPR041492">
    <property type="entry name" value="HAD_2"/>
</dbReference>
<dbReference type="AlphaFoldDB" id="A0A916JRB1"/>
<dbReference type="Proteomes" id="UP000693672">
    <property type="component" value="Unassembled WGS sequence"/>
</dbReference>
<dbReference type="SFLD" id="SFLDS00003">
    <property type="entry name" value="Haloacid_Dehalogenase"/>
    <property type="match status" value="1"/>
</dbReference>
<dbReference type="RefSeq" id="WP_218089945.1">
    <property type="nucleotide sequence ID" value="NZ_CAJVAS010000001.1"/>
</dbReference>
<organism evidence="1 2">
    <name type="scientific">Paenibacillus solanacearum</name>
    <dbReference type="NCBI Taxonomy" id="2048548"/>
    <lineage>
        <taxon>Bacteria</taxon>
        <taxon>Bacillati</taxon>
        <taxon>Bacillota</taxon>
        <taxon>Bacilli</taxon>
        <taxon>Bacillales</taxon>
        <taxon>Paenibacillaceae</taxon>
        <taxon>Paenibacillus</taxon>
    </lineage>
</organism>
<dbReference type="EC" id="3.1.3.18" evidence="1"/>
<accession>A0A916JRB1</accession>
<comment type="caution">
    <text evidence="1">The sequence shown here is derived from an EMBL/GenBank/DDBJ whole genome shotgun (WGS) entry which is preliminary data.</text>
</comment>
<dbReference type="GO" id="GO:0008967">
    <property type="term" value="F:phosphoglycolate phosphatase activity"/>
    <property type="evidence" value="ECO:0007669"/>
    <property type="project" value="UniProtKB-EC"/>
</dbReference>
<keyword evidence="1" id="KW-0378">Hydrolase</keyword>
<dbReference type="GO" id="GO:0006281">
    <property type="term" value="P:DNA repair"/>
    <property type="evidence" value="ECO:0007669"/>
    <property type="project" value="TreeGrafter"/>
</dbReference>